<reference evidence="5 6" key="1">
    <citation type="submission" date="2013-03" db="EMBL/GenBank/DDBJ databases">
        <title>The Genome Sequence of Cladophialophora psammophila CBS 110553.</title>
        <authorList>
            <consortium name="The Broad Institute Genomics Platform"/>
            <person name="Cuomo C."/>
            <person name="de Hoog S."/>
            <person name="Gorbushina A."/>
            <person name="Walker B."/>
            <person name="Young S.K."/>
            <person name="Zeng Q."/>
            <person name="Gargeya S."/>
            <person name="Fitzgerald M."/>
            <person name="Haas B."/>
            <person name="Abouelleil A."/>
            <person name="Allen A.W."/>
            <person name="Alvarado L."/>
            <person name="Arachchi H.M."/>
            <person name="Berlin A.M."/>
            <person name="Chapman S.B."/>
            <person name="Gainer-Dewar J."/>
            <person name="Goldberg J."/>
            <person name="Griggs A."/>
            <person name="Gujja S."/>
            <person name="Hansen M."/>
            <person name="Howarth C."/>
            <person name="Imamovic A."/>
            <person name="Ireland A."/>
            <person name="Larimer J."/>
            <person name="McCowan C."/>
            <person name="Murphy C."/>
            <person name="Pearson M."/>
            <person name="Poon T.W."/>
            <person name="Priest M."/>
            <person name="Roberts A."/>
            <person name="Saif S."/>
            <person name="Shea T."/>
            <person name="Sisk P."/>
            <person name="Sykes S."/>
            <person name="Wortman J."/>
            <person name="Nusbaum C."/>
            <person name="Birren B."/>
        </authorList>
    </citation>
    <scope>NUCLEOTIDE SEQUENCE [LARGE SCALE GENOMIC DNA]</scope>
    <source>
        <strain evidence="5 6">CBS 110553</strain>
    </source>
</reference>
<feature type="active site" description="Proton acceptor" evidence="3">
    <location>
        <position position="389"/>
    </location>
</feature>
<dbReference type="AlphaFoldDB" id="W9VD50"/>
<dbReference type="Proteomes" id="UP000019471">
    <property type="component" value="Unassembled WGS sequence"/>
</dbReference>
<dbReference type="PIRSF" id="PIRSF001112">
    <property type="entry name" value="Epoxide_hydrolase"/>
    <property type="match status" value="1"/>
</dbReference>
<organism evidence="5 6">
    <name type="scientific">Cladophialophora psammophila CBS 110553</name>
    <dbReference type="NCBI Taxonomy" id="1182543"/>
    <lineage>
        <taxon>Eukaryota</taxon>
        <taxon>Fungi</taxon>
        <taxon>Dikarya</taxon>
        <taxon>Ascomycota</taxon>
        <taxon>Pezizomycotina</taxon>
        <taxon>Eurotiomycetes</taxon>
        <taxon>Chaetothyriomycetidae</taxon>
        <taxon>Chaetothyriales</taxon>
        <taxon>Herpotrichiellaceae</taxon>
        <taxon>Cladophialophora</taxon>
    </lineage>
</organism>
<evidence type="ECO:0000256" key="2">
    <source>
        <dbReference type="ARBA" id="ARBA00022801"/>
    </source>
</evidence>
<dbReference type="Gene3D" id="3.40.50.1820">
    <property type="entry name" value="alpha/beta hydrolase"/>
    <property type="match status" value="1"/>
</dbReference>
<dbReference type="PRINTS" id="PR00412">
    <property type="entry name" value="EPOXHYDRLASE"/>
</dbReference>
<dbReference type="PANTHER" id="PTHR21661:SF39">
    <property type="entry name" value="HYDROLASE, PUTATIVE (AFU_ORTHOLOGUE AFUA_3G08960)-RELATED"/>
    <property type="match status" value="1"/>
</dbReference>
<name>W9VD50_9EURO</name>
<evidence type="ECO:0000259" key="4">
    <source>
        <dbReference type="Pfam" id="PF06441"/>
    </source>
</evidence>
<feature type="active site" description="Proton donor" evidence="3">
    <location>
        <position position="334"/>
    </location>
</feature>
<keyword evidence="6" id="KW-1185">Reference proteome</keyword>
<dbReference type="SUPFAM" id="SSF53474">
    <property type="entry name" value="alpha/beta-Hydrolases"/>
    <property type="match status" value="1"/>
</dbReference>
<evidence type="ECO:0000313" key="5">
    <source>
        <dbReference type="EMBL" id="EXJ53373.1"/>
    </source>
</evidence>
<dbReference type="InterPro" id="IPR000639">
    <property type="entry name" value="Epox_hydrolase-like"/>
</dbReference>
<dbReference type="Pfam" id="PF06441">
    <property type="entry name" value="EHN"/>
    <property type="match status" value="1"/>
</dbReference>
<proteinExistence type="inferred from homology"/>
<feature type="domain" description="Epoxide hydrolase N-terminal" evidence="4">
    <location>
        <begin position="21"/>
        <end position="133"/>
    </location>
</feature>
<dbReference type="HOGENOM" id="CLU_019414_0_0_1"/>
<accession>W9VD50</accession>
<sequence length="415" mass="46881">MGEASNFGTPPYAVDAKANLKPYRIAVPQEEIAKLRLLLEDYSIAAPNWENSQADGRFGVTRQWLTNAVDYWQKSYDWKRWEDEFNSFPQYTIDVEDTNATVYTIRFNALFSRRPNAVAIAFFHGWPGSALEFLPLLKLVRKKWHTPKELPYHIIVPDLIGFGFSSPPAKEYDFTASDHARITSRMMHDLGFTPKNGGYVPQGGDVGSFLAPRLAEIDPAVRLVHVNMLLLVPPPGTDIQADIEEKKYTPDEIASLQRGAQFQASGGAYVAIQGTRPATVGFALGSTPVGLLAWIGEKFLQWSDPETTPTLEEILTNVSYYWFSRCYPTSLWIYRLVVSQGLNMWSVSGNEKAPIGYSWFKGEISNPPKPWRDHVKVITWFRAHDKGGHFAALEQPEALWQDVEDMVHYFGIGKT</sequence>
<evidence type="ECO:0000256" key="3">
    <source>
        <dbReference type="PIRSR" id="PIRSR001112-1"/>
    </source>
</evidence>
<dbReference type="GO" id="GO:0097176">
    <property type="term" value="P:epoxide metabolic process"/>
    <property type="evidence" value="ECO:0007669"/>
    <property type="project" value="TreeGrafter"/>
</dbReference>
<dbReference type="STRING" id="1182543.W9VD50"/>
<dbReference type="InterPro" id="IPR029058">
    <property type="entry name" value="AB_hydrolase_fold"/>
</dbReference>
<dbReference type="PANTHER" id="PTHR21661">
    <property type="entry name" value="EPOXIDE HYDROLASE 1-RELATED"/>
    <property type="match status" value="1"/>
</dbReference>
<keyword evidence="2" id="KW-0378">Hydrolase</keyword>
<evidence type="ECO:0000313" key="6">
    <source>
        <dbReference type="Proteomes" id="UP000019471"/>
    </source>
</evidence>
<evidence type="ECO:0000256" key="1">
    <source>
        <dbReference type="ARBA" id="ARBA00010088"/>
    </source>
</evidence>
<feature type="active site" description="Nucleophile" evidence="3">
    <location>
        <position position="205"/>
    </location>
</feature>
<gene>
    <name evidence="5" type="ORF">A1O5_13362</name>
</gene>
<dbReference type="RefSeq" id="XP_007752118.1">
    <property type="nucleotide sequence ID" value="XM_007753928.1"/>
</dbReference>
<dbReference type="OrthoDB" id="7130006at2759"/>
<comment type="caution">
    <text evidence="5">The sequence shown here is derived from an EMBL/GenBank/DDBJ whole genome shotgun (WGS) entry which is preliminary data.</text>
</comment>
<dbReference type="GeneID" id="19198045"/>
<comment type="similarity">
    <text evidence="1">Belongs to the peptidase S33 family.</text>
</comment>
<dbReference type="InterPro" id="IPR016292">
    <property type="entry name" value="Epoxide_hydrolase"/>
</dbReference>
<dbReference type="GO" id="GO:0004301">
    <property type="term" value="F:epoxide hydrolase activity"/>
    <property type="evidence" value="ECO:0007669"/>
    <property type="project" value="TreeGrafter"/>
</dbReference>
<protein>
    <recommendedName>
        <fullName evidence="4">Epoxide hydrolase N-terminal domain-containing protein</fullName>
    </recommendedName>
</protein>
<dbReference type="EMBL" id="AMGX01000048">
    <property type="protein sequence ID" value="EXJ53373.1"/>
    <property type="molecule type" value="Genomic_DNA"/>
</dbReference>
<dbReference type="eggNOG" id="KOG2565">
    <property type="taxonomic scope" value="Eukaryota"/>
</dbReference>
<dbReference type="InterPro" id="IPR010497">
    <property type="entry name" value="Epoxide_hydro_N"/>
</dbReference>